<comment type="caution">
    <text evidence="8">The sequence shown here is derived from an EMBL/GenBank/DDBJ whole genome shotgun (WGS) entry which is preliminary data.</text>
</comment>
<feature type="region of interest" description="Disordered" evidence="6">
    <location>
        <begin position="396"/>
        <end position="418"/>
    </location>
</feature>
<feature type="compositionally biased region" description="Polar residues" evidence="6">
    <location>
        <begin position="1"/>
        <end position="22"/>
    </location>
</feature>
<evidence type="ECO:0000313" key="8">
    <source>
        <dbReference type="EMBL" id="KAH7112922.1"/>
    </source>
</evidence>
<keyword evidence="9" id="KW-1185">Reference proteome</keyword>
<dbReference type="Pfam" id="PF00172">
    <property type="entry name" value="Zn_clus"/>
    <property type="match status" value="1"/>
</dbReference>
<dbReference type="SUPFAM" id="SSF57701">
    <property type="entry name" value="Zn2/Cys6 DNA-binding domain"/>
    <property type="match status" value="1"/>
</dbReference>
<dbReference type="Pfam" id="PF04082">
    <property type="entry name" value="Fungal_trans"/>
    <property type="match status" value="1"/>
</dbReference>
<evidence type="ECO:0000256" key="2">
    <source>
        <dbReference type="ARBA" id="ARBA00022723"/>
    </source>
</evidence>
<protein>
    <submittedName>
        <fullName evidence="8">Fungal-specific transcription factor domain-containing protein</fullName>
    </submittedName>
</protein>
<dbReference type="AlphaFoldDB" id="A0A9P9IAJ3"/>
<dbReference type="InterPro" id="IPR050815">
    <property type="entry name" value="TF_fung"/>
</dbReference>
<dbReference type="SMART" id="SM00066">
    <property type="entry name" value="GAL4"/>
    <property type="match status" value="1"/>
</dbReference>
<dbReference type="OrthoDB" id="4456959at2759"/>
<evidence type="ECO:0000259" key="7">
    <source>
        <dbReference type="PROSITE" id="PS50048"/>
    </source>
</evidence>
<dbReference type="GO" id="GO:0006351">
    <property type="term" value="P:DNA-templated transcription"/>
    <property type="evidence" value="ECO:0007669"/>
    <property type="project" value="InterPro"/>
</dbReference>
<dbReference type="PANTHER" id="PTHR47338">
    <property type="entry name" value="ZN(II)2CYS6 TRANSCRIPTION FACTOR (EUROFUNG)-RELATED"/>
    <property type="match status" value="1"/>
</dbReference>
<dbReference type="InterPro" id="IPR036864">
    <property type="entry name" value="Zn2-C6_fun-type_DNA-bd_sf"/>
</dbReference>
<feature type="region of interest" description="Disordered" evidence="6">
    <location>
        <begin position="1"/>
        <end position="23"/>
    </location>
</feature>
<dbReference type="EMBL" id="JAGMWT010000020">
    <property type="protein sequence ID" value="KAH7112922.1"/>
    <property type="molecule type" value="Genomic_DNA"/>
</dbReference>
<comment type="subcellular location">
    <subcellularLocation>
        <location evidence="1">Nucleus</location>
    </subcellularLocation>
</comment>
<dbReference type="Gene3D" id="4.10.240.10">
    <property type="entry name" value="Zn(2)-C6 fungal-type DNA-binding domain"/>
    <property type="match status" value="1"/>
</dbReference>
<accession>A0A9P9IAJ3</accession>
<keyword evidence="4" id="KW-0804">Transcription</keyword>
<feature type="compositionally biased region" description="Polar residues" evidence="6">
    <location>
        <begin position="400"/>
        <end position="418"/>
    </location>
</feature>
<feature type="region of interest" description="Disordered" evidence="6">
    <location>
        <begin position="707"/>
        <end position="728"/>
    </location>
</feature>
<proteinExistence type="predicted"/>
<evidence type="ECO:0000256" key="1">
    <source>
        <dbReference type="ARBA" id="ARBA00004123"/>
    </source>
</evidence>
<gene>
    <name evidence="8" type="ORF">B0J11DRAFT_497948</name>
</gene>
<evidence type="ECO:0000256" key="6">
    <source>
        <dbReference type="SAM" id="MobiDB-lite"/>
    </source>
</evidence>
<keyword evidence="3" id="KW-0805">Transcription regulation</keyword>
<keyword evidence="5" id="KW-0539">Nucleus</keyword>
<name>A0A9P9IAJ3_9PLEO</name>
<reference evidence="8" key="1">
    <citation type="journal article" date="2021" name="Nat. Commun.">
        <title>Genetic determinants of endophytism in the Arabidopsis root mycobiome.</title>
        <authorList>
            <person name="Mesny F."/>
            <person name="Miyauchi S."/>
            <person name="Thiergart T."/>
            <person name="Pickel B."/>
            <person name="Atanasova L."/>
            <person name="Karlsson M."/>
            <person name="Huettel B."/>
            <person name="Barry K.W."/>
            <person name="Haridas S."/>
            <person name="Chen C."/>
            <person name="Bauer D."/>
            <person name="Andreopoulos W."/>
            <person name="Pangilinan J."/>
            <person name="LaButti K."/>
            <person name="Riley R."/>
            <person name="Lipzen A."/>
            <person name="Clum A."/>
            <person name="Drula E."/>
            <person name="Henrissat B."/>
            <person name="Kohler A."/>
            <person name="Grigoriev I.V."/>
            <person name="Martin F.M."/>
            <person name="Hacquard S."/>
        </authorList>
    </citation>
    <scope>NUCLEOTIDE SEQUENCE</scope>
    <source>
        <strain evidence="8">MPI-CAGE-CH-0243</strain>
    </source>
</reference>
<dbReference type="GO" id="GO:0000981">
    <property type="term" value="F:DNA-binding transcription factor activity, RNA polymerase II-specific"/>
    <property type="evidence" value="ECO:0007669"/>
    <property type="project" value="InterPro"/>
</dbReference>
<organism evidence="8 9">
    <name type="scientific">Dendryphion nanum</name>
    <dbReference type="NCBI Taxonomy" id="256645"/>
    <lineage>
        <taxon>Eukaryota</taxon>
        <taxon>Fungi</taxon>
        <taxon>Dikarya</taxon>
        <taxon>Ascomycota</taxon>
        <taxon>Pezizomycotina</taxon>
        <taxon>Dothideomycetes</taxon>
        <taxon>Pleosporomycetidae</taxon>
        <taxon>Pleosporales</taxon>
        <taxon>Torulaceae</taxon>
        <taxon>Dendryphion</taxon>
    </lineage>
</organism>
<dbReference type="InterPro" id="IPR007219">
    <property type="entry name" value="XnlR_reg_dom"/>
</dbReference>
<dbReference type="GO" id="GO:0008270">
    <property type="term" value="F:zinc ion binding"/>
    <property type="evidence" value="ECO:0007669"/>
    <property type="project" value="InterPro"/>
</dbReference>
<dbReference type="CDD" id="cd00067">
    <property type="entry name" value="GAL4"/>
    <property type="match status" value="1"/>
</dbReference>
<dbReference type="GO" id="GO:0005634">
    <property type="term" value="C:nucleus"/>
    <property type="evidence" value="ECO:0007669"/>
    <property type="project" value="UniProtKB-SubCell"/>
</dbReference>
<dbReference type="CDD" id="cd12148">
    <property type="entry name" value="fungal_TF_MHR"/>
    <property type="match status" value="1"/>
</dbReference>
<evidence type="ECO:0000256" key="5">
    <source>
        <dbReference type="ARBA" id="ARBA00023242"/>
    </source>
</evidence>
<feature type="region of interest" description="Disordered" evidence="6">
    <location>
        <begin position="664"/>
        <end position="687"/>
    </location>
</feature>
<dbReference type="PROSITE" id="PS50048">
    <property type="entry name" value="ZN2_CY6_FUNGAL_2"/>
    <property type="match status" value="1"/>
</dbReference>
<evidence type="ECO:0000256" key="3">
    <source>
        <dbReference type="ARBA" id="ARBA00023015"/>
    </source>
</evidence>
<evidence type="ECO:0000313" key="9">
    <source>
        <dbReference type="Proteomes" id="UP000700596"/>
    </source>
</evidence>
<evidence type="ECO:0000256" key="4">
    <source>
        <dbReference type="ARBA" id="ARBA00023163"/>
    </source>
</evidence>
<dbReference type="InterPro" id="IPR001138">
    <property type="entry name" value="Zn2Cys6_DnaBD"/>
</dbReference>
<dbReference type="PANTHER" id="PTHR47338:SF23">
    <property type="entry name" value="ZN(II)2CYS6 TRANSCRIPTION FACTOR (EUROFUNG)"/>
    <property type="match status" value="1"/>
</dbReference>
<dbReference type="PROSITE" id="PS00463">
    <property type="entry name" value="ZN2_CY6_FUNGAL_1"/>
    <property type="match status" value="1"/>
</dbReference>
<dbReference type="GO" id="GO:0003677">
    <property type="term" value="F:DNA binding"/>
    <property type="evidence" value="ECO:0007669"/>
    <property type="project" value="InterPro"/>
</dbReference>
<feature type="region of interest" description="Disordered" evidence="6">
    <location>
        <begin position="142"/>
        <end position="170"/>
    </location>
</feature>
<dbReference type="Proteomes" id="UP000700596">
    <property type="component" value="Unassembled WGS sequence"/>
</dbReference>
<keyword evidence="2" id="KW-0479">Metal-binding</keyword>
<dbReference type="SMART" id="SM00906">
    <property type="entry name" value="Fungal_trans"/>
    <property type="match status" value="1"/>
</dbReference>
<sequence>MSNRSPEPIQDESNGSGAQTGPESLACNGCRKAKLRCSRDRPSCVHCRRTGLGCVYETKRVKPGLKAGAVEHLHRRLDALEKIVHEREGPRQPITAFQGGNNVNTSGITQNSAAHQILTLLASELPKLINGANEQTISLTSERIEGTSKRRRFGDNNDASTGHRLAASPSLPDPDSLDAIIAEYFLQLHPWIPMIHEARFRQRLSQPRHDEKLTVVLHSMVLAASKYVSGDVLSRAQLEDTRRWVIWKSMENIFLESLQALIIVAYTDIGDGNSAKAWSIIGSLTRTVEYSQLTQENEDRGVHPFCQPYSFLEHTEDWTEKEERRRVFWNVFNLDRFCSISMGWNTSLTSDDVHRRLPCDGHLWRKRSPVLTPYFGIWDKSAARIGNPIAFLPHYASPGQPATESETQHSVNVASPESPAQNLMNEMSTVGAFAYCIEATESLSRTTSYFLQQKININDQRDINSWLTRFKELDLRLVHWKMLLPQKWKTNMERQSTLMDPNLTTAHVTHNASMILLHQLIAYPPIEWHFRNRLPSAWSADACLSAGTEIAKITQNYLLSSRESSPVGNQYAFCVFIAARVLLVHWRYLCENEPVQEFWSLVQSLEEMSKRWTALGEPFPRDHDLSAKYAARLKSLYDVCSKDKSYRINVTGYTNEIDHLNACGSRESKQDGHSNPSEDATAPMDNHWSRDYPSLSRIVPQIPMSTQSIHNTDNSGIPGPPTTNNNGTSDILHNIESADLSVFPQIMMDQHFMDMDRIITFDDGSMFTATLDHSGW</sequence>
<feature type="domain" description="Zn(2)-C6 fungal-type" evidence="7">
    <location>
        <begin position="26"/>
        <end position="56"/>
    </location>
</feature>